<feature type="transmembrane region" description="Helical" evidence="1">
    <location>
        <begin position="119"/>
        <end position="138"/>
    </location>
</feature>
<name>A0A7W8HD14_9FIRM</name>
<dbReference type="RefSeq" id="WP_183776526.1">
    <property type="nucleotide sequence ID" value="NZ_JACHFW010000022.1"/>
</dbReference>
<feature type="transmembrane region" description="Helical" evidence="1">
    <location>
        <begin position="33"/>
        <end position="54"/>
    </location>
</feature>
<accession>A0A7W8HD14</accession>
<feature type="transmembrane region" description="Helical" evidence="1">
    <location>
        <begin position="184"/>
        <end position="206"/>
    </location>
</feature>
<dbReference type="SUPFAM" id="SSF55874">
    <property type="entry name" value="ATPase domain of HSP90 chaperone/DNA topoisomerase II/histidine kinase"/>
    <property type="match status" value="1"/>
</dbReference>
<keyword evidence="1" id="KW-0812">Transmembrane</keyword>
<feature type="transmembrane region" description="Helical" evidence="1">
    <location>
        <begin position="159"/>
        <end position="178"/>
    </location>
</feature>
<feature type="transmembrane region" description="Helical" evidence="1">
    <location>
        <begin position="60"/>
        <end position="78"/>
    </location>
</feature>
<evidence type="ECO:0000259" key="2">
    <source>
        <dbReference type="Pfam" id="PF14501"/>
    </source>
</evidence>
<dbReference type="CDD" id="cd16935">
    <property type="entry name" value="HATPase_AgrC-ComD-like"/>
    <property type="match status" value="1"/>
</dbReference>
<dbReference type="AlphaFoldDB" id="A0A7W8HD14"/>
<organism evidence="3 4">
    <name type="scientific">Catenibacillus scindens</name>
    <dbReference type="NCBI Taxonomy" id="673271"/>
    <lineage>
        <taxon>Bacteria</taxon>
        <taxon>Bacillati</taxon>
        <taxon>Bacillota</taxon>
        <taxon>Clostridia</taxon>
        <taxon>Lachnospirales</taxon>
        <taxon>Lachnospiraceae</taxon>
        <taxon>Catenibacillus</taxon>
    </lineage>
</organism>
<dbReference type="Gene3D" id="3.30.565.10">
    <property type="entry name" value="Histidine kinase-like ATPase, C-terminal domain"/>
    <property type="match status" value="1"/>
</dbReference>
<dbReference type="Pfam" id="PF14501">
    <property type="entry name" value="HATPase_c_5"/>
    <property type="match status" value="1"/>
</dbReference>
<sequence>MMETIVYTFCAYLPIHLLAYLPFVDLLRFGKRWMVTTVAGNILLHLLGVAWVIHIGRPDLVMVMGFAMVPVSLALYFLNIRLSLGKLLFTYVLLVNYQNIALGIAAFLAARLFHAGPRSLESGVLCLALCALACLPMYRLFRYAAQQVYRIDAPKLWRVIWLLPAVTSGIVTVFTGSLQEELVGSWQFLLARTSLLLCVVLVYWVLLNALDGIKKQAVLQEQLNFETHLLELQMEEEEKRSLLLMETAEQTRQMRHDLRHHLTAIQAMAGEENSKLRDYIATLILDIPTAVRDYCENPTVNAVVSHYAARCRQEGIAFTARLTVPAQNENLDDRALCVVFANLLENGVEACGRMTGGEKFIQINSSLEYGVLTITMDNSFDGQARQENGKFLSSKRAGAPGVGLSSIRAVAKAHQGDARFEAKGTTFLSSVYCRL</sequence>
<dbReference type="InterPro" id="IPR032834">
    <property type="entry name" value="NatK-like_C"/>
</dbReference>
<evidence type="ECO:0000256" key="1">
    <source>
        <dbReference type="SAM" id="Phobius"/>
    </source>
</evidence>
<dbReference type="InterPro" id="IPR036890">
    <property type="entry name" value="HATPase_C_sf"/>
</dbReference>
<keyword evidence="3" id="KW-0418">Kinase</keyword>
<evidence type="ECO:0000313" key="4">
    <source>
        <dbReference type="Proteomes" id="UP000543642"/>
    </source>
</evidence>
<reference evidence="3 4" key="1">
    <citation type="submission" date="2020-08" db="EMBL/GenBank/DDBJ databases">
        <title>Genomic Encyclopedia of Type Strains, Phase IV (KMG-IV): sequencing the most valuable type-strain genomes for metagenomic binning, comparative biology and taxonomic classification.</title>
        <authorList>
            <person name="Goeker M."/>
        </authorList>
    </citation>
    <scope>NUCLEOTIDE SEQUENCE [LARGE SCALE GENOMIC DNA]</scope>
    <source>
        <strain evidence="3 4">DSM 106146</strain>
    </source>
</reference>
<keyword evidence="1" id="KW-0472">Membrane</keyword>
<feature type="domain" description="Sensor histidine kinase NatK-like C-terminal" evidence="2">
    <location>
        <begin position="335"/>
        <end position="431"/>
    </location>
</feature>
<feature type="transmembrane region" description="Helical" evidence="1">
    <location>
        <begin position="90"/>
        <end position="113"/>
    </location>
</feature>
<proteinExistence type="predicted"/>
<keyword evidence="3" id="KW-0808">Transferase</keyword>
<protein>
    <submittedName>
        <fullName evidence="3">Signal transduction histidine kinase</fullName>
    </submittedName>
</protein>
<dbReference type="GO" id="GO:0016301">
    <property type="term" value="F:kinase activity"/>
    <property type="evidence" value="ECO:0007669"/>
    <property type="project" value="UniProtKB-KW"/>
</dbReference>
<dbReference type="Proteomes" id="UP000543642">
    <property type="component" value="Unassembled WGS sequence"/>
</dbReference>
<dbReference type="PANTHER" id="PTHR40448:SF1">
    <property type="entry name" value="TWO-COMPONENT SENSOR HISTIDINE KINASE"/>
    <property type="match status" value="1"/>
</dbReference>
<dbReference type="EMBL" id="JACHFW010000022">
    <property type="protein sequence ID" value="MBB5266204.1"/>
    <property type="molecule type" value="Genomic_DNA"/>
</dbReference>
<evidence type="ECO:0000313" key="3">
    <source>
        <dbReference type="EMBL" id="MBB5266204.1"/>
    </source>
</evidence>
<keyword evidence="1" id="KW-1133">Transmembrane helix</keyword>
<keyword evidence="4" id="KW-1185">Reference proteome</keyword>
<feature type="transmembrane region" description="Helical" evidence="1">
    <location>
        <begin position="6"/>
        <end position="26"/>
    </location>
</feature>
<dbReference type="PANTHER" id="PTHR40448">
    <property type="entry name" value="TWO-COMPONENT SENSOR HISTIDINE KINASE"/>
    <property type="match status" value="1"/>
</dbReference>
<gene>
    <name evidence="3" type="ORF">HNP82_003361</name>
</gene>
<comment type="caution">
    <text evidence="3">The sequence shown here is derived from an EMBL/GenBank/DDBJ whole genome shotgun (WGS) entry which is preliminary data.</text>
</comment>
<dbReference type="GO" id="GO:0042802">
    <property type="term" value="F:identical protein binding"/>
    <property type="evidence" value="ECO:0007669"/>
    <property type="project" value="TreeGrafter"/>
</dbReference>